<sequence length="97" mass="9987">MRGLVGSSLVGAVFAAVTLTAGGAVAGPWRGGEAVLAGPAVPAVSGRAPWNAPWEYDSGSGNDRRPELPYYQQGRGQQTGGPARNLLPDDGLQLFPR</sequence>
<gene>
    <name evidence="2" type="ORF">K8W01_07970</name>
</gene>
<reference evidence="2" key="2">
    <citation type="submission" date="2021-09" db="EMBL/GenBank/DDBJ databases">
        <authorList>
            <person name="Gilroy R."/>
        </authorList>
    </citation>
    <scope>NUCLEOTIDE SEQUENCE</scope>
    <source>
        <strain evidence="2">316</strain>
    </source>
</reference>
<evidence type="ECO:0000313" key="3">
    <source>
        <dbReference type="Proteomes" id="UP000742631"/>
    </source>
</evidence>
<accession>A0A921E323</accession>
<comment type="caution">
    <text evidence="2">The sequence shown here is derived from an EMBL/GenBank/DDBJ whole genome shotgun (WGS) entry which is preliminary data.</text>
</comment>
<dbReference type="AlphaFoldDB" id="A0A921E323"/>
<proteinExistence type="predicted"/>
<evidence type="ECO:0000256" key="1">
    <source>
        <dbReference type="SAM" id="MobiDB-lite"/>
    </source>
</evidence>
<evidence type="ECO:0000313" key="2">
    <source>
        <dbReference type="EMBL" id="HJE23582.1"/>
    </source>
</evidence>
<feature type="region of interest" description="Disordered" evidence="1">
    <location>
        <begin position="47"/>
        <end position="97"/>
    </location>
</feature>
<reference evidence="2" key="1">
    <citation type="journal article" date="2021" name="PeerJ">
        <title>Extensive microbial diversity within the chicken gut microbiome revealed by metagenomics and culture.</title>
        <authorList>
            <person name="Gilroy R."/>
            <person name="Ravi A."/>
            <person name="Getino M."/>
            <person name="Pursley I."/>
            <person name="Horton D.L."/>
            <person name="Alikhan N.F."/>
            <person name="Baker D."/>
            <person name="Gharbi K."/>
            <person name="Hall N."/>
            <person name="Watson M."/>
            <person name="Adriaenssens E.M."/>
            <person name="Foster-Nyarko E."/>
            <person name="Jarju S."/>
            <person name="Secka A."/>
            <person name="Antonio M."/>
            <person name="Oren A."/>
            <person name="Chaudhuri R.R."/>
            <person name="La Ragione R."/>
            <person name="Hildebrand F."/>
            <person name="Pallen M.J."/>
        </authorList>
    </citation>
    <scope>NUCLEOTIDE SEQUENCE</scope>
    <source>
        <strain evidence="2">316</strain>
    </source>
</reference>
<dbReference type="EMBL" id="DYYG01000025">
    <property type="protein sequence ID" value="HJE23582.1"/>
    <property type="molecule type" value="Genomic_DNA"/>
</dbReference>
<name>A0A921E323_9HYPH</name>
<organism evidence="2 3">
    <name type="scientific">Methylorubrum populi</name>
    <dbReference type="NCBI Taxonomy" id="223967"/>
    <lineage>
        <taxon>Bacteria</taxon>
        <taxon>Pseudomonadati</taxon>
        <taxon>Pseudomonadota</taxon>
        <taxon>Alphaproteobacteria</taxon>
        <taxon>Hyphomicrobiales</taxon>
        <taxon>Methylobacteriaceae</taxon>
        <taxon>Methylorubrum</taxon>
    </lineage>
</organism>
<protein>
    <submittedName>
        <fullName evidence="2">Uncharacterized protein</fullName>
    </submittedName>
</protein>
<dbReference type="Proteomes" id="UP000742631">
    <property type="component" value="Unassembled WGS sequence"/>
</dbReference>